<organism evidence="2 3">
    <name type="scientific">Trichobilharzia regenti</name>
    <name type="common">Nasal bird schistosome</name>
    <dbReference type="NCBI Taxonomy" id="157069"/>
    <lineage>
        <taxon>Eukaryota</taxon>
        <taxon>Metazoa</taxon>
        <taxon>Spiralia</taxon>
        <taxon>Lophotrochozoa</taxon>
        <taxon>Platyhelminthes</taxon>
        <taxon>Trematoda</taxon>
        <taxon>Digenea</taxon>
        <taxon>Strigeidida</taxon>
        <taxon>Schistosomatoidea</taxon>
        <taxon>Schistosomatidae</taxon>
        <taxon>Trichobilharzia</taxon>
    </lineage>
</organism>
<keyword evidence="2" id="KW-1185">Reference proteome</keyword>
<accession>A0AA85KAM4</accession>
<feature type="compositionally biased region" description="Low complexity" evidence="1">
    <location>
        <begin position="24"/>
        <end position="33"/>
    </location>
</feature>
<reference evidence="3" key="2">
    <citation type="submission" date="2023-11" db="UniProtKB">
        <authorList>
            <consortium name="WormBaseParasite"/>
        </authorList>
    </citation>
    <scope>IDENTIFICATION</scope>
</reference>
<feature type="region of interest" description="Disordered" evidence="1">
    <location>
        <begin position="20"/>
        <end position="116"/>
    </location>
</feature>
<sequence length="161" mass="18816">MNNTNAKPFITKITKNVNDDIINDNDYNTGDNNELTSYDEIRRIFQEDPIHDKQPTKTTSSPMTTTTVKPEKEEEEEENDLGLNEADDESSPCSGGDDDSQTDSGRQDYDTVGAEEDYDYYQMIPWFRRDQNRRPSRGSYRKPMRGTWYSSDHYFPFYIPH</sequence>
<evidence type="ECO:0000256" key="1">
    <source>
        <dbReference type="SAM" id="MobiDB-lite"/>
    </source>
</evidence>
<dbReference type="Proteomes" id="UP000050795">
    <property type="component" value="Unassembled WGS sequence"/>
</dbReference>
<feature type="compositionally biased region" description="Acidic residues" evidence="1">
    <location>
        <begin position="73"/>
        <end position="101"/>
    </location>
</feature>
<evidence type="ECO:0000313" key="3">
    <source>
        <dbReference type="WBParaSite" id="TREG1_88660.1"/>
    </source>
</evidence>
<dbReference type="AlphaFoldDB" id="A0AA85KAM4"/>
<feature type="compositionally biased region" description="Low complexity" evidence="1">
    <location>
        <begin position="56"/>
        <end position="67"/>
    </location>
</feature>
<feature type="compositionally biased region" description="Basic and acidic residues" evidence="1">
    <location>
        <begin position="39"/>
        <end position="55"/>
    </location>
</feature>
<dbReference type="WBParaSite" id="TREG1_88660.1">
    <property type="protein sequence ID" value="TREG1_88660.1"/>
    <property type="gene ID" value="TREG1_88660"/>
</dbReference>
<name>A0AA85KAM4_TRIRE</name>
<proteinExistence type="predicted"/>
<reference evidence="2" key="1">
    <citation type="submission" date="2022-06" db="EMBL/GenBank/DDBJ databases">
        <authorList>
            <person name="Berger JAMES D."/>
            <person name="Berger JAMES D."/>
        </authorList>
    </citation>
    <scope>NUCLEOTIDE SEQUENCE [LARGE SCALE GENOMIC DNA]</scope>
</reference>
<protein>
    <submittedName>
        <fullName evidence="3">Uncharacterized protein</fullName>
    </submittedName>
</protein>
<evidence type="ECO:0000313" key="2">
    <source>
        <dbReference type="Proteomes" id="UP000050795"/>
    </source>
</evidence>